<proteinExistence type="predicted"/>
<evidence type="ECO:0000313" key="1">
    <source>
        <dbReference type="EMBL" id="CAG9766193.1"/>
    </source>
</evidence>
<protein>
    <submittedName>
        <fullName evidence="1">Uncharacterized protein</fullName>
    </submittedName>
</protein>
<evidence type="ECO:0000313" key="2">
    <source>
        <dbReference type="Proteomes" id="UP001152799"/>
    </source>
</evidence>
<dbReference type="AlphaFoldDB" id="A0A9N9MJR7"/>
<dbReference type="Proteomes" id="UP001152799">
    <property type="component" value="Chromosome 3"/>
</dbReference>
<keyword evidence="2" id="KW-1185">Reference proteome</keyword>
<gene>
    <name evidence="1" type="ORF">CEUTPL_LOCUS6781</name>
</gene>
<sequence>MLTSIQVLTQDREAYIMELKNVKLNLLYAKEELQSSKSRSDSLEMERHLEAVRLSGSCTSGTILKNQENSGGVPREDVTCFDDVTCRKSTATGDSFVLLNDNKVINDCIALDKELKSASYKSNDCNFACKTCIICGDSSARSLSSYGSLLMKSSHILKGHVSGLDVKRLIERVFLLSSDLTERVCLNKL</sequence>
<reference evidence="1" key="1">
    <citation type="submission" date="2022-01" db="EMBL/GenBank/DDBJ databases">
        <authorList>
            <person name="King R."/>
        </authorList>
    </citation>
    <scope>NUCLEOTIDE SEQUENCE</scope>
</reference>
<organism evidence="1 2">
    <name type="scientific">Ceutorhynchus assimilis</name>
    <name type="common">cabbage seed weevil</name>
    <dbReference type="NCBI Taxonomy" id="467358"/>
    <lineage>
        <taxon>Eukaryota</taxon>
        <taxon>Metazoa</taxon>
        <taxon>Ecdysozoa</taxon>
        <taxon>Arthropoda</taxon>
        <taxon>Hexapoda</taxon>
        <taxon>Insecta</taxon>
        <taxon>Pterygota</taxon>
        <taxon>Neoptera</taxon>
        <taxon>Endopterygota</taxon>
        <taxon>Coleoptera</taxon>
        <taxon>Polyphaga</taxon>
        <taxon>Cucujiformia</taxon>
        <taxon>Curculionidae</taxon>
        <taxon>Ceutorhynchinae</taxon>
        <taxon>Ceutorhynchus</taxon>
    </lineage>
</organism>
<accession>A0A9N9MJR7</accession>
<dbReference type="EMBL" id="OU892279">
    <property type="protein sequence ID" value="CAG9766193.1"/>
    <property type="molecule type" value="Genomic_DNA"/>
</dbReference>
<name>A0A9N9MJR7_9CUCU</name>